<dbReference type="EMBL" id="KV423962">
    <property type="protein sequence ID" value="KZT57562.1"/>
    <property type="molecule type" value="Genomic_DNA"/>
</dbReference>
<feature type="compositionally biased region" description="Basic and acidic residues" evidence="1">
    <location>
        <begin position="203"/>
        <end position="218"/>
    </location>
</feature>
<keyword evidence="3" id="KW-1185">Reference proteome</keyword>
<protein>
    <submittedName>
        <fullName evidence="2">Uncharacterized protein</fullName>
    </submittedName>
</protein>
<dbReference type="InParanoid" id="A0A165G3Q5"/>
<name>A0A165G3Q5_9BASI</name>
<dbReference type="Proteomes" id="UP000076842">
    <property type="component" value="Unassembled WGS sequence"/>
</dbReference>
<feature type="region of interest" description="Disordered" evidence="1">
    <location>
        <begin position="88"/>
        <end position="110"/>
    </location>
</feature>
<evidence type="ECO:0000313" key="3">
    <source>
        <dbReference type="Proteomes" id="UP000076842"/>
    </source>
</evidence>
<sequence>MSVKRSGPATRHQSPPPQRVITHYLKHYQKGREDHTPPGEAMDRRKDTARAAAKDAQARQPEIGDLWATWSFATDLERLCKMMEGLQRENGAPRPTSEGNEQAEAPRGSNRHALLDHDATTRCANPERTWGTLPCYMSDKEIEAALRESEEEDSLTTTRAVWRYPTDGTGETVDAYRESTGPNNEWEQWTQTPRTTQTTDDVGPGREGTDDDEERARSDSVFTFSDWVNWTPPPPL</sequence>
<reference evidence="2 3" key="1">
    <citation type="journal article" date="2016" name="Mol. Biol. Evol.">
        <title>Comparative Genomics of Early-Diverging Mushroom-Forming Fungi Provides Insights into the Origins of Lignocellulose Decay Capabilities.</title>
        <authorList>
            <person name="Nagy L.G."/>
            <person name="Riley R."/>
            <person name="Tritt A."/>
            <person name="Adam C."/>
            <person name="Daum C."/>
            <person name="Floudas D."/>
            <person name="Sun H."/>
            <person name="Yadav J.S."/>
            <person name="Pangilinan J."/>
            <person name="Larsson K.H."/>
            <person name="Matsuura K."/>
            <person name="Barry K."/>
            <person name="Labutti K."/>
            <person name="Kuo R."/>
            <person name="Ohm R.A."/>
            <person name="Bhattacharya S.S."/>
            <person name="Shirouzu T."/>
            <person name="Yoshinaga Y."/>
            <person name="Martin F.M."/>
            <person name="Grigoriev I.V."/>
            <person name="Hibbett D.S."/>
        </authorList>
    </citation>
    <scope>NUCLEOTIDE SEQUENCE [LARGE SCALE GENOMIC DNA]</scope>
    <source>
        <strain evidence="2 3">HHB12733</strain>
    </source>
</reference>
<dbReference type="AlphaFoldDB" id="A0A165G3Q5"/>
<feature type="region of interest" description="Disordered" evidence="1">
    <location>
        <begin position="27"/>
        <end position="63"/>
    </location>
</feature>
<feature type="compositionally biased region" description="Basic and acidic residues" evidence="1">
    <location>
        <begin position="30"/>
        <end position="57"/>
    </location>
</feature>
<organism evidence="2 3">
    <name type="scientific">Calocera cornea HHB12733</name>
    <dbReference type="NCBI Taxonomy" id="1353952"/>
    <lineage>
        <taxon>Eukaryota</taxon>
        <taxon>Fungi</taxon>
        <taxon>Dikarya</taxon>
        <taxon>Basidiomycota</taxon>
        <taxon>Agaricomycotina</taxon>
        <taxon>Dacrymycetes</taxon>
        <taxon>Dacrymycetales</taxon>
        <taxon>Dacrymycetaceae</taxon>
        <taxon>Calocera</taxon>
    </lineage>
</organism>
<feature type="compositionally biased region" description="Low complexity" evidence="1">
    <location>
        <begin position="188"/>
        <end position="199"/>
    </location>
</feature>
<evidence type="ECO:0000256" key="1">
    <source>
        <dbReference type="SAM" id="MobiDB-lite"/>
    </source>
</evidence>
<evidence type="ECO:0000313" key="2">
    <source>
        <dbReference type="EMBL" id="KZT57562.1"/>
    </source>
</evidence>
<accession>A0A165G3Q5</accession>
<feature type="region of interest" description="Disordered" evidence="1">
    <location>
        <begin position="162"/>
        <end position="220"/>
    </location>
</feature>
<gene>
    <name evidence="2" type="ORF">CALCODRAFT_508761</name>
</gene>
<proteinExistence type="predicted"/>
<feature type="region of interest" description="Disordered" evidence="1">
    <location>
        <begin position="1"/>
        <end position="20"/>
    </location>
</feature>